<dbReference type="InterPro" id="IPR006094">
    <property type="entry name" value="Oxid_FAD_bind_N"/>
</dbReference>
<evidence type="ECO:0000313" key="7">
    <source>
        <dbReference type="EMBL" id="PKS11370.1"/>
    </source>
</evidence>
<dbReference type="OrthoDB" id="2151789at2759"/>
<dbReference type="SUPFAM" id="SSF56176">
    <property type="entry name" value="FAD-binding/transporter-associated domain-like"/>
    <property type="match status" value="1"/>
</dbReference>
<feature type="chain" id="PRO_5014606577" description="FAD-binding PCMH-type domain-containing protein" evidence="5">
    <location>
        <begin position="21"/>
        <end position="498"/>
    </location>
</feature>
<dbReference type="AlphaFoldDB" id="A0A2N3NG00"/>
<gene>
    <name evidence="7" type="ORF">jhhlp_003132</name>
</gene>
<evidence type="ECO:0000259" key="6">
    <source>
        <dbReference type="PROSITE" id="PS51387"/>
    </source>
</evidence>
<dbReference type="VEuPathDB" id="FungiDB:jhhlp_003132"/>
<keyword evidence="5" id="KW-0732">Signal</keyword>
<dbReference type="InterPro" id="IPR050416">
    <property type="entry name" value="FAD-linked_Oxidoreductase"/>
</dbReference>
<dbReference type="PANTHER" id="PTHR42973:SF53">
    <property type="entry name" value="FAD-BINDING PCMH-TYPE DOMAIN-CONTAINING PROTEIN-RELATED"/>
    <property type="match status" value="1"/>
</dbReference>
<evidence type="ECO:0000256" key="2">
    <source>
        <dbReference type="ARBA" id="ARBA00022630"/>
    </source>
</evidence>
<dbReference type="PROSITE" id="PS51387">
    <property type="entry name" value="FAD_PCMH"/>
    <property type="match status" value="1"/>
</dbReference>
<proteinExistence type="inferred from homology"/>
<dbReference type="STRING" id="41688.A0A2N3NG00"/>
<keyword evidence="2" id="KW-0285">Flavoprotein</keyword>
<name>A0A2N3NG00_9PEZI</name>
<dbReference type="EMBL" id="NLAX01000008">
    <property type="protein sequence ID" value="PKS11370.1"/>
    <property type="molecule type" value="Genomic_DNA"/>
</dbReference>
<dbReference type="GO" id="GO:0016491">
    <property type="term" value="F:oxidoreductase activity"/>
    <property type="evidence" value="ECO:0007669"/>
    <property type="project" value="UniProtKB-KW"/>
</dbReference>
<accession>A0A2N3NG00</accession>
<dbReference type="InterPro" id="IPR016166">
    <property type="entry name" value="FAD-bd_PCMH"/>
</dbReference>
<sequence length="498" mass="52821">MRTQLLIASVLLAAASEVQSRTPPCDALVAAGLRERVLFPTDDAYEPQVQTWWARNTRLHPWCLVLPHNTQEVSLTLTTLLEAGGGAGDWGIAVRSGGHSSAGNNIANGVTIDLSFMNASSYDESTNVASVQPGARWENVYADLEKQGVTAVGGRDGDVGVGGFLLGGGTSFFIGKRGFGCDSVVNYEVVLTNGTVVNANATANSDLFKALKGGGSNFGIVTRFDLEALPSKELLYNLMYISGNHSDAVVDTVVDYANHNESLGDNALVVFYTHDSSSSLGTIIGVIHVNTQGEDSQTSFQNLKALPALSNSTALKTMADAAAESKLPSGQLGVGSTLTFKNDPVILRYCVDAHEDLVKSLEASLGVGNFTTTTFFQPFPSYVGQLGQQRGGNMLGLENAGHNSVMWTGGVAVNTDDAALAIAHSELMALTARIKQFSESVDGASDLVYLNYADPSQNPLGSYGAERTDFLREVASLYDPTEAFQRRIPGGFKISRVK</sequence>
<reference evidence="7 8" key="1">
    <citation type="journal article" date="2017" name="G3 (Bethesda)">
        <title>First Draft Genome Sequence of the Pathogenic Fungus Lomentospora prolificans (Formerly Scedosporium prolificans).</title>
        <authorList>
            <person name="Luo R."/>
            <person name="Zimin A."/>
            <person name="Workman R."/>
            <person name="Fan Y."/>
            <person name="Pertea G."/>
            <person name="Grossman N."/>
            <person name="Wear M.P."/>
            <person name="Jia B."/>
            <person name="Miller H."/>
            <person name="Casadevall A."/>
            <person name="Timp W."/>
            <person name="Zhang S.X."/>
            <person name="Salzberg S.L."/>
        </authorList>
    </citation>
    <scope>NUCLEOTIDE SEQUENCE [LARGE SCALE GENOMIC DNA]</scope>
    <source>
        <strain evidence="7 8">JHH-5317</strain>
    </source>
</reference>
<dbReference type="InterPro" id="IPR016169">
    <property type="entry name" value="FAD-bd_PCMH_sub2"/>
</dbReference>
<evidence type="ECO:0000256" key="3">
    <source>
        <dbReference type="ARBA" id="ARBA00022827"/>
    </source>
</evidence>
<dbReference type="InParanoid" id="A0A2N3NG00"/>
<keyword evidence="3" id="KW-0274">FAD</keyword>
<keyword evidence="4" id="KW-0560">Oxidoreductase</keyword>
<evidence type="ECO:0000256" key="5">
    <source>
        <dbReference type="SAM" id="SignalP"/>
    </source>
</evidence>
<keyword evidence="8" id="KW-1185">Reference proteome</keyword>
<comment type="similarity">
    <text evidence="1">Belongs to the oxygen-dependent FAD-linked oxidoreductase family.</text>
</comment>
<evidence type="ECO:0000313" key="8">
    <source>
        <dbReference type="Proteomes" id="UP000233524"/>
    </source>
</evidence>
<dbReference type="Proteomes" id="UP000233524">
    <property type="component" value="Unassembled WGS sequence"/>
</dbReference>
<protein>
    <recommendedName>
        <fullName evidence="6">FAD-binding PCMH-type domain-containing protein</fullName>
    </recommendedName>
</protein>
<organism evidence="7 8">
    <name type="scientific">Lomentospora prolificans</name>
    <dbReference type="NCBI Taxonomy" id="41688"/>
    <lineage>
        <taxon>Eukaryota</taxon>
        <taxon>Fungi</taxon>
        <taxon>Dikarya</taxon>
        <taxon>Ascomycota</taxon>
        <taxon>Pezizomycotina</taxon>
        <taxon>Sordariomycetes</taxon>
        <taxon>Hypocreomycetidae</taxon>
        <taxon>Microascales</taxon>
        <taxon>Microascaceae</taxon>
        <taxon>Lomentospora</taxon>
    </lineage>
</organism>
<dbReference type="Gene3D" id="3.30.465.10">
    <property type="match status" value="1"/>
</dbReference>
<feature type="signal peptide" evidence="5">
    <location>
        <begin position="1"/>
        <end position="20"/>
    </location>
</feature>
<evidence type="ECO:0000256" key="1">
    <source>
        <dbReference type="ARBA" id="ARBA00005466"/>
    </source>
</evidence>
<dbReference type="GO" id="GO:0071949">
    <property type="term" value="F:FAD binding"/>
    <property type="evidence" value="ECO:0007669"/>
    <property type="project" value="InterPro"/>
</dbReference>
<evidence type="ECO:0000256" key="4">
    <source>
        <dbReference type="ARBA" id="ARBA00023002"/>
    </source>
</evidence>
<comment type="caution">
    <text evidence="7">The sequence shown here is derived from an EMBL/GenBank/DDBJ whole genome shotgun (WGS) entry which is preliminary data.</text>
</comment>
<dbReference type="PANTHER" id="PTHR42973">
    <property type="entry name" value="BINDING OXIDOREDUCTASE, PUTATIVE (AFU_ORTHOLOGUE AFUA_1G17690)-RELATED"/>
    <property type="match status" value="1"/>
</dbReference>
<dbReference type="InterPro" id="IPR036318">
    <property type="entry name" value="FAD-bd_PCMH-like_sf"/>
</dbReference>
<feature type="domain" description="FAD-binding PCMH-type" evidence="6">
    <location>
        <begin position="57"/>
        <end position="231"/>
    </location>
</feature>
<dbReference type="Pfam" id="PF01565">
    <property type="entry name" value="FAD_binding_4"/>
    <property type="match status" value="1"/>
</dbReference>